<feature type="compositionally biased region" description="Polar residues" evidence="12">
    <location>
        <begin position="181"/>
        <end position="198"/>
    </location>
</feature>
<evidence type="ECO:0000256" key="11">
    <source>
        <dbReference type="ARBA" id="ARBA00048679"/>
    </source>
</evidence>
<evidence type="ECO:0000256" key="6">
    <source>
        <dbReference type="ARBA" id="ARBA00022741"/>
    </source>
</evidence>
<dbReference type="SUPFAM" id="SSF52768">
    <property type="entry name" value="Arginase/deacetylase"/>
    <property type="match status" value="1"/>
</dbReference>
<name>M7ZZZ9_TRIUA</name>
<organism evidence="14">
    <name type="scientific">Triticum urartu</name>
    <name type="common">Red wild einkorn</name>
    <name type="synonym">Crithodium urartu</name>
    <dbReference type="NCBI Taxonomy" id="4572"/>
    <lineage>
        <taxon>Eukaryota</taxon>
        <taxon>Viridiplantae</taxon>
        <taxon>Streptophyta</taxon>
        <taxon>Embryophyta</taxon>
        <taxon>Tracheophyta</taxon>
        <taxon>Spermatophyta</taxon>
        <taxon>Magnoliopsida</taxon>
        <taxon>Liliopsida</taxon>
        <taxon>Poales</taxon>
        <taxon>Poaceae</taxon>
        <taxon>BOP clade</taxon>
        <taxon>Pooideae</taxon>
        <taxon>Triticodae</taxon>
        <taxon>Triticeae</taxon>
        <taxon>Triticinae</taxon>
        <taxon>Triticum</taxon>
    </lineage>
</organism>
<dbReference type="GO" id="GO:0004674">
    <property type="term" value="F:protein serine/threonine kinase activity"/>
    <property type="evidence" value="ECO:0007669"/>
    <property type="project" value="UniProtKB-KW"/>
</dbReference>
<evidence type="ECO:0000256" key="1">
    <source>
        <dbReference type="ARBA" id="ARBA00004162"/>
    </source>
</evidence>
<protein>
    <recommendedName>
        <fullName evidence="2">non-specific serine/threonine protein kinase</fullName>
        <ecNumber evidence="2">2.7.11.1</ecNumber>
    </recommendedName>
</protein>
<dbReference type="eggNOG" id="KOG1187">
    <property type="taxonomic scope" value="Eukaryota"/>
</dbReference>
<dbReference type="PROSITE" id="PS50011">
    <property type="entry name" value="PROTEIN_KINASE_DOM"/>
    <property type="match status" value="1"/>
</dbReference>
<evidence type="ECO:0000256" key="9">
    <source>
        <dbReference type="ARBA" id="ARBA00023136"/>
    </source>
</evidence>
<reference evidence="14" key="1">
    <citation type="journal article" date="2013" name="Nature">
        <title>Draft genome of the wheat A-genome progenitor Triticum urartu.</title>
        <authorList>
            <person name="Ling H.Q."/>
            <person name="Zhao S."/>
            <person name="Liu D."/>
            <person name="Wang J."/>
            <person name="Sun H."/>
            <person name="Zhang C."/>
            <person name="Fan H."/>
            <person name="Li D."/>
            <person name="Dong L."/>
            <person name="Tao Y."/>
            <person name="Gao C."/>
            <person name="Wu H."/>
            <person name="Li Y."/>
            <person name="Cui Y."/>
            <person name="Guo X."/>
            <person name="Zheng S."/>
            <person name="Wang B."/>
            <person name="Yu K."/>
            <person name="Liang Q."/>
            <person name="Yang W."/>
            <person name="Lou X."/>
            <person name="Chen J."/>
            <person name="Feng M."/>
            <person name="Jian J."/>
            <person name="Zhang X."/>
            <person name="Luo G."/>
            <person name="Jiang Y."/>
            <person name="Liu J."/>
            <person name="Wang Z."/>
            <person name="Sha Y."/>
            <person name="Zhang B."/>
            <person name="Wu H."/>
            <person name="Tang D."/>
            <person name="Shen Q."/>
            <person name="Xue P."/>
            <person name="Zou S."/>
            <person name="Wang X."/>
            <person name="Liu X."/>
            <person name="Wang F."/>
            <person name="Yang Y."/>
            <person name="An X."/>
            <person name="Dong Z."/>
            <person name="Zhang K."/>
            <person name="Zhang X."/>
            <person name="Luo M.C."/>
            <person name="Dvorak J."/>
            <person name="Tong Y."/>
            <person name="Wang J."/>
            <person name="Yang H."/>
            <person name="Li Z."/>
            <person name="Wang D."/>
            <person name="Zhang A."/>
            <person name="Wang J."/>
        </authorList>
    </citation>
    <scope>NUCLEOTIDE SEQUENCE</scope>
</reference>
<dbReference type="EMBL" id="KD045495">
    <property type="protein sequence ID" value="EMS65301.1"/>
    <property type="molecule type" value="Genomic_DNA"/>
</dbReference>
<keyword evidence="7" id="KW-0067">ATP-binding</keyword>
<feature type="domain" description="Protein kinase" evidence="13">
    <location>
        <begin position="325"/>
        <end position="566"/>
    </location>
</feature>
<keyword evidence="4" id="KW-0808">Transferase</keyword>
<dbReference type="SUPFAM" id="SSF56112">
    <property type="entry name" value="Protein kinase-like (PK-like)"/>
    <property type="match status" value="1"/>
</dbReference>
<sequence>MGTRAKPRPSKKARLDRAAEEDAVPEPGTRIGHLGWAVKKGAVMLSSATYYYDPCISNIDYGEGHVMVLHRITMTHGLVASDGLLKDMSRLLTMPARPEEPLVFHDQKYVDLLCNLNPAGFLAVRIQWEETFPSTMRRLRAIDATVAWCINSAIARGNDIAVAAITSESDDLTTGVATTIATKEPSTSHPNPFTSPQCEVSHETSRRSGAGGSRDPFSCLTVAAFEHYAGLQASSWHVAEPSRSGRREGEPTVSGTSGESLGDRGKKRRPPMRKRGTMVVPARAPDSYPPSNGPAASPSDTNSYEFTGYKSCFMYDELAGITGGFSAANVIGEGGFGKVYMGTLGDGRRVAVKQLKAGGGQGEKELRAEVDIISRIHHRHLVTLVGYCVTENHRLLVYEFVSNDTLEHHLHGEGLPARPLLVDALETDDFREIADPALECRYSKIEMRRMVEAAAACIRHTVTKRPRMVQVWRSLDVDGGSTDLTNGVKLGHSTAYDSGQYSADIELFRRMGFEADLDTAEYGLSDGGLVPGGNSGQQLDGEAHQINQLGSPAGRYAGRARSLLLD</sequence>
<evidence type="ECO:0000256" key="4">
    <source>
        <dbReference type="ARBA" id="ARBA00022679"/>
    </source>
</evidence>
<evidence type="ECO:0000259" key="13">
    <source>
        <dbReference type="PROSITE" id="PS50011"/>
    </source>
</evidence>
<keyword evidence="14" id="KW-0418">Kinase</keyword>
<evidence type="ECO:0000256" key="10">
    <source>
        <dbReference type="ARBA" id="ARBA00047899"/>
    </source>
</evidence>
<accession>M7ZZZ9</accession>
<evidence type="ECO:0000256" key="7">
    <source>
        <dbReference type="ARBA" id="ARBA00022840"/>
    </source>
</evidence>
<keyword evidence="6" id="KW-0547">Nucleotide-binding</keyword>
<proteinExistence type="predicted"/>
<dbReference type="PANTHER" id="PTHR47982">
    <property type="entry name" value="PROLINE-RICH RECEPTOR-LIKE PROTEIN KINASE PERK4"/>
    <property type="match status" value="1"/>
</dbReference>
<dbReference type="InterPro" id="IPR000719">
    <property type="entry name" value="Prot_kinase_dom"/>
</dbReference>
<keyword evidence="14" id="KW-0675">Receptor</keyword>
<keyword evidence="5" id="KW-0812">Transmembrane</keyword>
<dbReference type="EC" id="2.7.11.1" evidence="2"/>
<evidence type="ECO:0000313" key="14">
    <source>
        <dbReference type="EMBL" id="EMS65301.1"/>
    </source>
</evidence>
<comment type="catalytic activity">
    <reaction evidence="10">
        <text>L-threonyl-[protein] + ATP = O-phospho-L-threonyl-[protein] + ADP + H(+)</text>
        <dbReference type="Rhea" id="RHEA:46608"/>
        <dbReference type="Rhea" id="RHEA-COMP:11060"/>
        <dbReference type="Rhea" id="RHEA-COMP:11605"/>
        <dbReference type="ChEBI" id="CHEBI:15378"/>
        <dbReference type="ChEBI" id="CHEBI:30013"/>
        <dbReference type="ChEBI" id="CHEBI:30616"/>
        <dbReference type="ChEBI" id="CHEBI:61977"/>
        <dbReference type="ChEBI" id="CHEBI:456216"/>
        <dbReference type="EC" id="2.7.11.1"/>
    </reaction>
</comment>
<evidence type="ECO:0000256" key="12">
    <source>
        <dbReference type="SAM" id="MobiDB-lite"/>
    </source>
</evidence>
<keyword evidence="8" id="KW-1133">Transmembrane helix</keyword>
<evidence type="ECO:0000256" key="8">
    <source>
        <dbReference type="ARBA" id="ARBA00022989"/>
    </source>
</evidence>
<dbReference type="Pfam" id="PF07714">
    <property type="entry name" value="PK_Tyr_Ser-Thr"/>
    <property type="match status" value="1"/>
</dbReference>
<dbReference type="InterPro" id="IPR001245">
    <property type="entry name" value="Ser-Thr/Tyr_kinase_cat_dom"/>
</dbReference>
<dbReference type="GO" id="GO:0005524">
    <property type="term" value="F:ATP binding"/>
    <property type="evidence" value="ECO:0007669"/>
    <property type="project" value="UniProtKB-UniRule"/>
</dbReference>
<dbReference type="PROSITE" id="PS00107">
    <property type="entry name" value="PROTEIN_KINASE_ATP"/>
    <property type="match status" value="1"/>
</dbReference>
<keyword evidence="9" id="KW-0472">Membrane</keyword>
<evidence type="ECO:0000256" key="5">
    <source>
        <dbReference type="ARBA" id="ARBA00022692"/>
    </source>
</evidence>
<dbReference type="InterPro" id="IPR017441">
    <property type="entry name" value="Protein_kinase_ATP_BS"/>
</dbReference>
<dbReference type="InterPro" id="IPR023696">
    <property type="entry name" value="Ureohydrolase_dom_sf"/>
</dbReference>
<dbReference type="AlphaFoldDB" id="M7ZZZ9"/>
<dbReference type="PANTHER" id="PTHR47982:SF66">
    <property type="entry name" value="NON-SPECIFIC SERINE_THREONINE PROTEIN KINASE"/>
    <property type="match status" value="1"/>
</dbReference>
<keyword evidence="3" id="KW-0723">Serine/threonine-protein kinase</keyword>
<dbReference type="InterPro" id="IPR047117">
    <property type="entry name" value="PERK1-13-like"/>
</dbReference>
<feature type="compositionally biased region" description="Basic residues" evidence="12">
    <location>
        <begin position="265"/>
        <end position="276"/>
    </location>
</feature>
<gene>
    <name evidence="14" type="ORF">TRIUR3_31323</name>
</gene>
<dbReference type="InterPro" id="IPR037138">
    <property type="entry name" value="His_deacetylse_dom_sf"/>
</dbReference>
<dbReference type="Gene3D" id="3.40.800.20">
    <property type="entry name" value="Histone deacetylase domain"/>
    <property type="match status" value="1"/>
</dbReference>
<evidence type="ECO:0000256" key="3">
    <source>
        <dbReference type="ARBA" id="ARBA00022527"/>
    </source>
</evidence>
<feature type="region of interest" description="Disordered" evidence="12">
    <location>
        <begin position="181"/>
        <end position="213"/>
    </location>
</feature>
<dbReference type="STRING" id="4572.M7ZZZ9"/>
<dbReference type="FunFam" id="3.30.200.20:FF:000503">
    <property type="entry name" value="Putative prolin-rich extensin-like receptor protein kinase family protein"/>
    <property type="match status" value="1"/>
</dbReference>
<evidence type="ECO:0000256" key="2">
    <source>
        <dbReference type="ARBA" id="ARBA00012513"/>
    </source>
</evidence>
<comment type="catalytic activity">
    <reaction evidence="11">
        <text>L-seryl-[protein] + ATP = O-phospho-L-seryl-[protein] + ADP + H(+)</text>
        <dbReference type="Rhea" id="RHEA:17989"/>
        <dbReference type="Rhea" id="RHEA-COMP:9863"/>
        <dbReference type="Rhea" id="RHEA-COMP:11604"/>
        <dbReference type="ChEBI" id="CHEBI:15378"/>
        <dbReference type="ChEBI" id="CHEBI:29999"/>
        <dbReference type="ChEBI" id="CHEBI:30616"/>
        <dbReference type="ChEBI" id="CHEBI:83421"/>
        <dbReference type="ChEBI" id="CHEBI:456216"/>
        <dbReference type="EC" id="2.7.11.1"/>
    </reaction>
</comment>
<dbReference type="eggNOG" id="KOG1342">
    <property type="taxonomic scope" value="Eukaryota"/>
</dbReference>
<feature type="region of interest" description="Disordered" evidence="12">
    <location>
        <begin position="236"/>
        <end position="301"/>
    </location>
</feature>
<dbReference type="GO" id="GO:0005886">
    <property type="term" value="C:plasma membrane"/>
    <property type="evidence" value="ECO:0007669"/>
    <property type="project" value="UniProtKB-SubCell"/>
</dbReference>
<feature type="region of interest" description="Disordered" evidence="12">
    <location>
        <begin position="1"/>
        <end position="26"/>
    </location>
</feature>
<dbReference type="Gene3D" id="3.30.200.20">
    <property type="entry name" value="Phosphorylase Kinase, domain 1"/>
    <property type="match status" value="1"/>
</dbReference>
<dbReference type="InterPro" id="IPR011009">
    <property type="entry name" value="Kinase-like_dom_sf"/>
</dbReference>
<comment type="subcellular location">
    <subcellularLocation>
        <location evidence="1">Cell membrane</location>
        <topology evidence="1">Single-pass membrane protein</topology>
    </subcellularLocation>
</comment>
<feature type="compositionally biased region" description="Basic residues" evidence="12">
    <location>
        <begin position="1"/>
        <end position="12"/>
    </location>
</feature>